<keyword evidence="3" id="KW-0408">Iron</keyword>
<sequence>MRHLYIHIPFCHRRCSYCDFNTYANMEHHIAAYVDALCTELAMLRESLPPLPKSPAAAALRPSIFFGGGTPSMLTPAQIERILIAAAALVPLETAEISLEANPGTVLGRDYLRDIRSLGVNRLSMGVQSLHDPTLRILGRIHTAAEARASYLDARAVGFESINLDFIFGLPGQDLADWQATLTEVIAWDVDHLALYSLILEENTPLYAQVTAGRVQIPDDDLTAAMYELAMDLLDKAGYRHYEISNWVRPQPDDRPDAPPRLACHHNLAYWFNSDYLAAGAGAHGHLFPQRYANIRSIDGYIAAVQAGHRPIAETIPLTPADLAAETMMMGLRLDIGVSFEHFAARVGDDLIEHYGTTLHELMQHGLIAMDDRRVWLTERGRMVGNHVFAHFL</sequence>
<reference evidence="5" key="1">
    <citation type="submission" date="2008-12" db="EMBL/GenBank/DDBJ databases">
        <title>Complete sequence of Chloroflexus aggregans DSM 9485.</title>
        <authorList>
            <consortium name="US DOE Joint Genome Institute"/>
            <person name="Lucas S."/>
            <person name="Copeland A."/>
            <person name="Lapidus A."/>
            <person name="Glavina del Rio T."/>
            <person name="Dalin E."/>
            <person name="Tice H."/>
            <person name="Pitluck S."/>
            <person name="Foster B."/>
            <person name="Larimer F."/>
            <person name="Land M."/>
            <person name="Hauser L."/>
            <person name="Kyrpides N."/>
            <person name="Mikhailova N."/>
            <person name="Bryant D."/>
            <person name="Richardson P."/>
        </authorList>
    </citation>
    <scope>NUCLEOTIDE SEQUENCE</scope>
    <source>
        <strain evidence="5">DSM 9485</strain>
    </source>
</reference>
<evidence type="ECO:0000259" key="4">
    <source>
        <dbReference type="PROSITE" id="PS51918"/>
    </source>
</evidence>
<dbReference type="Pfam" id="PF06969">
    <property type="entry name" value="HemN_C"/>
    <property type="match status" value="1"/>
</dbReference>
<dbReference type="GO" id="GO:0051539">
    <property type="term" value="F:4 iron, 4 sulfur cluster binding"/>
    <property type="evidence" value="ECO:0007669"/>
    <property type="project" value="UniProtKB-UniRule"/>
</dbReference>
<dbReference type="GO" id="GO:0046872">
    <property type="term" value="F:metal ion binding"/>
    <property type="evidence" value="ECO:0007669"/>
    <property type="project" value="UniProtKB-UniRule"/>
</dbReference>
<keyword evidence="6" id="KW-1185">Reference proteome</keyword>
<dbReference type="InterPro" id="IPR004559">
    <property type="entry name" value="HemW-like"/>
</dbReference>
<dbReference type="HOGENOM" id="CLU_027579_1_1_0"/>
<dbReference type="Gene3D" id="3.30.750.200">
    <property type="match status" value="1"/>
</dbReference>
<dbReference type="NCBIfam" id="TIGR00539">
    <property type="entry name" value="hemN_rel"/>
    <property type="match status" value="1"/>
</dbReference>
<dbReference type="SFLD" id="SFLDF00288">
    <property type="entry name" value="HemN-like__clustered_with_nucl"/>
    <property type="match status" value="1"/>
</dbReference>
<comment type="subcellular location">
    <subcellularLocation>
        <location evidence="3">Cytoplasm</location>
    </subcellularLocation>
</comment>
<dbReference type="InterPro" id="IPR007197">
    <property type="entry name" value="rSAM"/>
</dbReference>
<dbReference type="Pfam" id="PF04055">
    <property type="entry name" value="Radical_SAM"/>
    <property type="match status" value="1"/>
</dbReference>
<dbReference type="InterPro" id="IPR058240">
    <property type="entry name" value="rSAM_sf"/>
</dbReference>
<dbReference type="SMART" id="SM00729">
    <property type="entry name" value="Elp3"/>
    <property type="match status" value="1"/>
</dbReference>
<keyword evidence="3" id="KW-0479">Metal-binding</keyword>
<dbReference type="GO" id="GO:0006779">
    <property type="term" value="P:porphyrin-containing compound biosynthetic process"/>
    <property type="evidence" value="ECO:0007669"/>
    <property type="project" value="InterPro"/>
</dbReference>
<dbReference type="Proteomes" id="UP000002508">
    <property type="component" value="Chromosome"/>
</dbReference>
<keyword evidence="5" id="KW-0560">Oxidoreductase</keyword>
<keyword evidence="3" id="KW-0411">Iron-sulfur</keyword>
<name>B8G9P4_CHLAD</name>
<dbReference type="STRING" id="326427.Cagg_3559"/>
<organism evidence="5 6">
    <name type="scientific">Chloroflexus aggregans (strain MD-66 / DSM 9485)</name>
    <dbReference type="NCBI Taxonomy" id="326427"/>
    <lineage>
        <taxon>Bacteria</taxon>
        <taxon>Bacillati</taxon>
        <taxon>Chloroflexota</taxon>
        <taxon>Chloroflexia</taxon>
        <taxon>Chloroflexales</taxon>
        <taxon>Chloroflexineae</taxon>
        <taxon>Chloroflexaceae</taxon>
        <taxon>Chloroflexus</taxon>
    </lineage>
</organism>
<gene>
    <name evidence="5" type="ordered locus">Cagg_3559</name>
</gene>
<evidence type="ECO:0000313" key="6">
    <source>
        <dbReference type="Proteomes" id="UP000002508"/>
    </source>
</evidence>
<dbReference type="InterPro" id="IPR006638">
    <property type="entry name" value="Elp3/MiaA/NifB-like_rSAM"/>
</dbReference>
<dbReference type="GO" id="GO:0005737">
    <property type="term" value="C:cytoplasm"/>
    <property type="evidence" value="ECO:0007669"/>
    <property type="project" value="UniProtKB-SubCell"/>
</dbReference>
<dbReference type="SFLD" id="SFLDG01065">
    <property type="entry name" value="anaerobic_coproporphyrinogen-I"/>
    <property type="match status" value="1"/>
</dbReference>
<dbReference type="eggNOG" id="COG0635">
    <property type="taxonomic scope" value="Bacteria"/>
</dbReference>
<dbReference type="InterPro" id="IPR034505">
    <property type="entry name" value="Coproporphyrinogen-III_oxidase"/>
</dbReference>
<evidence type="ECO:0000256" key="2">
    <source>
        <dbReference type="ARBA" id="ARBA00017228"/>
    </source>
</evidence>
<accession>B8G9P4</accession>
<dbReference type="PANTHER" id="PTHR13932:SF5">
    <property type="entry name" value="RADICAL S-ADENOSYL METHIONINE DOMAIN-CONTAINING PROTEIN 1, MITOCHONDRIAL"/>
    <property type="match status" value="1"/>
</dbReference>
<dbReference type="SUPFAM" id="SSF102114">
    <property type="entry name" value="Radical SAM enzymes"/>
    <property type="match status" value="1"/>
</dbReference>
<keyword evidence="3" id="KW-0963">Cytoplasm</keyword>
<keyword evidence="3" id="KW-0143">Chaperone</keyword>
<dbReference type="EMBL" id="CP001337">
    <property type="protein sequence ID" value="ACL26397.1"/>
    <property type="molecule type" value="Genomic_DNA"/>
</dbReference>
<dbReference type="AlphaFoldDB" id="B8G9P4"/>
<dbReference type="CDD" id="cd01335">
    <property type="entry name" value="Radical_SAM"/>
    <property type="match status" value="1"/>
</dbReference>
<dbReference type="RefSeq" id="WP_015942243.1">
    <property type="nucleotide sequence ID" value="NC_011831.1"/>
</dbReference>
<dbReference type="KEGG" id="cag:Cagg_3559"/>
<evidence type="ECO:0000256" key="1">
    <source>
        <dbReference type="ARBA" id="ARBA00006100"/>
    </source>
</evidence>
<keyword evidence="3" id="KW-0949">S-adenosyl-L-methionine</keyword>
<dbReference type="PROSITE" id="PS51918">
    <property type="entry name" value="RADICAL_SAM"/>
    <property type="match status" value="1"/>
</dbReference>
<protein>
    <recommendedName>
        <fullName evidence="2 3">Heme chaperone HemW</fullName>
    </recommendedName>
</protein>
<feature type="domain" description="Radical SAM core" evidence="4">
    <location>
        <begin position="1"/>
        <end position="240"/>
    </location>
</feature>
<dbReference type="PANTHER" id="PTHR13932">
    <property type="entry name" value="COPROPORPHYRINIGEN III OXIDASE"/>
    <property type="match status" value="1"/>
</dbReference>
<evidence type="ECO:0000313" key="5">
    <source>
        <dbReference type="EMBL" id="ACL26397.1"/>
    </source>
</evidence>
<proteinExistence type="inferred from homology"/>
<evidence type="ECO:0000256" key="3">
    <source>
        <dbReference type="RuleBase" id="RU364116"/>
    </source>
</evidence>
<dbReference type="OrthoDB" id="9808022at2"/>
<keyword evidence="3" id="KW-0004">4Fe-4S</keyword>
<dbReference type="SFLD" id="SFLDS00029">
    <property type="entry name" value="Radical_SAM"/>
    <property type="match status" value="1"/>
</dbReference>
<keyword evidence="3" id="KW-0349">Heme</keyword>
<comment type="function">
    <text evidence="3">Probably acts as a heme chaperone, transferring heme to an unknown acceptor. Binds one molecule of heme per monomer, possibly covalently. Binds 1 [4Fe-4S] cluster. The cluster is coordinated with 3 cysteines and an exchangeable S-adenosyl-L-methionine.</text>
</comment>
<dbReference type="GO" id="GO:0004109">
    <property type="term" value="F:coproporphyrinogen oxidase activity"/>
    <property type="evidence" value="ECO:0007669"/>
    <property type="project" value="InterPro"/>
</dbReference>
<dbReference type="InterPro" id="IPR010723">
    <property type="entry name" value="HemN_C"/>
</dbReference>
<comment type="similarity">
    <text evidence="1">Belongs to the anaerobic coproporphyrinogen-III oxidase family. HemW subfamily.</text>
</comment>
<dbReference type="SFLD" id="SFLDF00562">
    <property type="entry name" value="HemN-like__clustered_with_heat"/>
    <property type="match status" value="1"/>
</dbReference>